<dbReference type="GO" id="GO:0005634">
    <property type="term" value="C:nucleus"/>
    <property type="evidence" value="ECO:0007669"/>
    <property type="project" value="UniProtKB-SubCell"/>
</dbReference>
<dbReference type="GO" id="GO:0032931">
    <property type="term" value="F:histone H3K56 acetyltransferase activity"/>
    <property type="evidence" value="ECO:0007669"/>
    <property type="project" value="TreeGrafter"/>
</dbReference>
<evidence type="ECO:0000256" key="5">
    <source>
        <dbReference type="ARBA" id="ARBA00022990"/>
    </source>
</evidence>
<keyword evidence="6" id="KW-0805">Transcription regulation</keyword>
<keyword evidence="5" id="KW-0007">Acetylation</keyword>
<protein>
    <recommendedName>
        <fullName evidence="2">histone acetyltransferase</fullName>
        <ecNumber evidence="2">2.3.1.48</ecNumber>
    </recommendedName>
</protein>
<dbReference type="EC" id="2.3.1.48" evidence="2"/>
<evidence type="ECO:0000313" key="10">
    <source>
        <dbReference type="EMBL" id="RCI02688.1"/>
    </source>
</evidence>
<dbReference type="InterPro" id="IPR013178">
    <property type="entry name" value="Histone_AcTrfase_Rtt109/CBP"/>
</dbReference>
<dbReference type="PANTHER" id="PTHR31571:SF2">
    <property type="entry name" value="HISTONE ACETYLTRANSFERASE RTT109"/>
    <property type="match status" value="1"/>
</dbReference>
<dbReference type="InterPro" id="IPR016849">
    <property type="entry name" value="Rtt109"/>
</dbReference>
<comment type="catalytic activity">
    <reaction evidence="9">
        <text>L-lysyl-[histone] + acetyl-CoA = N(6)-acetyl-L-lysyl-[histone] + CoA + H(+)</text>
        <dbReference type="Rhea" id="RHEA:21992"/>
        <dbReference type="Rhea" id="RHEA-COMP:9845"/>
        <dbReference type="Rhea" id="RHEA-COMP:11338"/>
        <dbReference type="ChEBI" id="CHEBI:15378"/>
        <dbReference type="ChEBI" id="CHEBI:29969"/>
        <dbReference type="ChEBI" id="CHEBI:57287"/>
        <dbReference type="ChEBI" id="CHEBI:57288"/>
        <dbReference type="ChEBI" id="CHEBI:61930"/>
        <dbReference type="EC" id="2.3.1.48"/>
    </reaction>
    <physiologicalReaction direction="left-to-right" evidence="9">
        <dbReference type="Rhea" id="RHEA:21993"/>
    </physiologicalReaction>
</comment>
<dbReference type="STRING" id="4846.A0A367KKJ9"/>
<comment type="caution">
    <text evidence="10">The sequence shown here is derived from an EMBL/GenBank/DDBJ whole genome shotgun (WGS) entry which is preliminary data.</text>
</comment>
<dbReference type="PANTHER" id="PTHR31571">
    <property type="entry name" value="ALTERED INHERITANCE OF MITOCHONDRIA PROTEIN 6"/>
    <property type="match status" value="1"/>
</dbReference>
<evidence type="ECO:0000256" key="4">
    <source>
        <dbReference type="ARBA" id="ARBA00022763"/>
    </source>
</evidence>
<keyword evidence="7" id="KW-0804">Transcription</keyword>
<organism evidence="10 11">
    <name type="scientific">Rhizopus stolonifer</name>
    <name type="common">Rhizopus nigricans</name>
    <dbReference type="NCBI Taxonomy" id="4846"/>
    <lineage>
        <taxon>Eukaryota</taxon>
        <taxon>Fungi</taxon>
        <taxon>Fungi incertae sedis</taxon>
        <taxon>Mucoromycota</taxon>
        <taxon>Mucoromycotina</taxon>
        <taxon>Mucoromycetes</taxon>
        <taxon>Mucorales</taxon>
        <taxon>Mucorineae</taxon>
        <taxon>Rhizopodaceae</taxon>
        <taxon>Rhizopus</taxon>
    </lineage>
</organism>
<keyword evidence="3" id="KW-0808">Transferase</keyword>
<dbReference type="EMBL" id="PJQM01001297">
    <property type="protein sequence ID" value="RCI02688.1"/>
    <property type="molecule type" value="Genomic_DNA"/>
</dbReference>
<evidence type="ECO:0000256" key="2">
    <source>
        <dbReference type="ARBA" id="ARBA00013184"/>
    </source>
</evidence>
<evidence type="ECO:0000256" key="8">
    <source>
        <dbReference type="ARBA" id="ARBA00023242"/>
    </source>
</evidence>
<accession>A0A367KKJ9</accession>
<evidence type="ECO:0000313" key="11">
    <source>
        <dbReference type="Proteomes" id="UP000253551"/>
    </source>
</evidence>
<sequence>MSFQEQFKKHLSKVTQDTLFDVYNLCSPLTKSSPLINNSSCDTYLRHRLILVSIPTVGFVCGLESYEYTLMSNDTVEKKIVYISKVDTMKQGITGQVVQAYLASLPASSVFVFARAQPQYLFANSAKTKTKKVLGDRELVSWWLHQLNKTSAKSGWWIVPGIEDEMSALLEIGARRRGWKAELPWHYGTSYSPQAKAMDVIPQFEDDAKSRFLKDHAQDALSCSEFWNLLAFSEECGKTTGFFEIELKPDGSIKEEEPVKEEEESESFTEFWNKLMSLDFSDKESVLASTQTAVKEIERIFHKESFHFQIKIDAKEQKIEPKEQTKQVEDSKRPAVNTLSVGLIKRKKV</sequence>
<comment type="subcellular location">
    <subcellularLocation>
        <location evidence="1">Nucleus</location>
    </subcellularLocation>
</comment>
<keyword evidence="8" id="KW-0539">Nucleus</keyword>
<evidence type="ECO:0000256" key="6">
    <source>
        <dbReference type="ARBA" id="ARBA00023015"/>
    </source>
</evidence>
<evidence type="ECO:0000256" key="3">
    <source>
        <dbReference type="ARBA" id="ARBA00022679"/>
    </source>
</evidence>
<name>A0A367KKJ9_RHIST</name>
<dbReference type="InterPro" id="IPR051236">
    <property type="entry name" value="HAT_RTT109-like"/>
</dbReference>
<dbReference type="GO" id="GO:0006355">
    <property type="term" value="P:regulation of DNA-templated transcription"/>
    <property type="evidence" value="ECO:0007669"/>
    <property type="project" value="InterPro"/>
</dbReference>
<evidence type="ECO:0000256" key="1">
    <source>
        <dbReference type="ARBA" id="ARBA00004123"/>
    </source>
</evidence>
<keyword evidence="11" id="KW-1185">Reference proteome</keyword>
<reference evidence="10 11" key="1">
    <citation type="journal article" date="2018" name="G3 (Bethesda)">
        <title>Phylogenetic and Phylogenomic Definition of Rhizopus Species.</title>
        <authorList>
            <person name="Gryganskyi A.P."/>
            <person name="Golan J."/>
            <person name="Dolatabadi S."/>
            <person name="Mondo S."/>
            <person name="Robb S."/>
            <person name="Idnurm A."/>
            <person name="Muszewska A."/>
            <person name="Steczkiewicz K."/>
            <person name="Masonjones S."/>
            <person name="Liao H.L."/>
            <person name="Gajdeczka M.T."/>
            <person name="Anike F."/>
            <person name="Vuek A."/>
            <person name="Anishchenko I.M."/>
            <person name="Voigt K."/>
            <person name="de Hoog G.S."/>
            <person name="Smith M.E."/>
            <person name="Heitman J."/>
            <person name="Vilgalys R."/>
            <person name="Stajich J.E."/>
        </authorList>
    </citation>
    <scope>NUCLEOTIDE SEQUENCE [LARGE SCALE GENOMIC DNA]</scope>
    <source>
        <strain evidence="10 11">LSU 92-RS-03</strain>
    </source>
</reference>
<proteinExistence type="predicted"/>
<gene>
    <name evidence="10" type="ORF">CU098_002054</name>
</gene>
<evidence type="ECO:0000256" key="7">
    <source>
        <dbReference type="ARBA" id="ARBA00023163"/>
    </source>
</evidence>
<dbReference type="OrthoDB" id="3361892at2759"/>
<dbReference type="Pfam" id="PF08214">
    <property type="entry name" value="HAT_KAT11"/>
    <property type="match status" value="1"/>
</dbReference>
<dbReference type="GO" id="GO:0006974">
    <property type="term" value="P:DNA damage response"/>
    <property type="evidence" value="ECO:0007669"/>
    <property type="project" value="UniProtKB-KW"/>
</dbReference>
<dbReference type="AlphaFoldDB" id="A0A367KKJ9"/>
<dbReference type="PROSITE" id="PS51728">
    <property type="entry name" value="RTT109_HAT"/>
    <property type="match status" value="1"/>
</dbReference>
<dbReference type="Proteomes" id="UP000253551">
    <property type="component" value="Unassembled WGS sequence"/>
</dbReference>
<evidence type="ECO:0000256" key="9">
    <source>
        <dbReference type="ARBA" id="ARBA00048940"/>
    </source>
</evidence>
<dbReference type="SMART" id="SM01250">
    <property type="entry name" value="KAT11"/>
    <property type="match status" value="1"/>
</dbReference>
<keyword evidence="4" id="KW-0227">DNA damage</keyword>